<dbReference type="PANTHER" id="PTHR38690">
    <property type="entry name" value="PROTEASE-RELATED"/>
    <property type="match status" value="1"/>
</dbReference>
<dbReference type="NCBIfam" id="TIGR02099">
    <property type="entry name" value="YhdP family protein"/>
    <property type="match status" value="1"/>
</dbReference>
<evidence type="ECO:0000313" key="3">
    <source>
        <dbReference type="Proteomes" id="UP001163739"/>
    </source>
</evidence>
<sequence length="1272" mass="137789">MAVGRQFFPFVSSYKPDLEILLSEQLGAPVTIGDVEGSWRWLDPVLIVSDIELKHDLPKSGDQKTASHLRINTFYIHLSVLQSLLNGALQFQSVEASGITLPLHQNSDGEWDIPGLPVNRSASSTNFDEIFSVLEQPSLVISDVTVELLSSTKSQSSWVIPSAIMTFDGRAFSASGEILDSDSKSPFARFSAKGAGWILSKEFTGKLFLDWASSPLINQYLSAYQWKGIHLEKINASGRLWLELLEGDILSLQGEIDAETLQWQSEKGSVLPLKNIKADFFWSQLSETNILSIYDLSMEWSSYRWTPSNYALHFSEEAVNVNGQQVNLSMLTALLLATNVLPPKGQKALADYHPGGSLTNVELTIPLNQRSAIRIDETSPLFQLEANIEDVSSQAVGGAPGATGMTGYLSLNDREGAVFVDSDDFTLSFPNLFLDGWSFEKSQVIVDWSIADSGDINVYSSGINLYLTEKSLVFGAFSLLLSDTKEDVLGLRVGVNNVDASRAYQLVPYHAVDSGIYDWLKSSIKGGVVESGLYVGYGSIESDAPAHSFTSSMVFNTSGARLLFDAGWPELTELNSKIFLQNGYLNIDAPKVSYRGAALTGTHVELVADLDEAESWLNVVTHTRPNEQDVQYWLNDSPVSEHLGKLSEQLIFQGEIGVTIELGIPLHDMAQNIEYNLAFDVQDAEFKHSPSDVVFKDVTGLATLSSKTGLSAESVALEVFGHPAVLNMQSDIFQEGMDTQLVLVGDISVSALTDQLPIDNHLPVAGQTAYTAALTLSSDDQKNAQFSLTSDLQGISILLPEPFSKVSSNALPLKIQVEITDDAIALDAGLGDLASVNASFENGDFKAGSVLIGGGEAEIASEDGLFITGALNQLTVAPWIDYISSNAANDESSLIKEVALKVGSLNIYDQLFNSVEAVIKSEGDSWSIVFEGDDLAGTVSLPSKGNKPNIDLRKIRLTIPETAELGQDVSPSDIPEMVFLIDDLVINDVSYGKWSADLVKKDSSVVANGVVANGIVAKDVKVSLAGTDLKGRLSWVKDVYGISTTILTATIAGGNIGAISKALNKSEVLNSEKFSSEVSLVWSESPTELELADLSGRVVLSLENGTLLDAKSATEVFKVFGILNAEAIKRRLTLDFSDLYQKGLGYDRIEGVARIDKGTLTLENPLAIQGPSSAYKFTGSADLNAETLNMDMVVILPLTKNLPLAALFLGAPQIGGAVWVIDKLLGEPLSKLTSATYELKGRWDDPQIKLKNVFDRTERFEGLTPSQRMRAE</sequence>
<proteinExistence type="predicted"/>
<evidence type="ECO:0000259" key="1">
    <source>
        <dbReference type="Pfam" id="PF13116"/>
    </source>
</evidence>
<name>A0ABY6MZG5_9ALTE</name>
<organism evidence="2 3">
    <name type="scientific">Alkalimarinus alittae</name>
    <dbReference type="NCBI Taxonomy" id="2961619"/>
    <lineage>
        <taxon>Bacteria</taxon>
        <taxon>Pseudomonadati</taxon>
        <taxon>Pseudomonadota</taxon>
        <taxon>Gammaproteobacteria</taxon>
        <taxon>Alteromonadales</taxon>
        <taxon>Alteromonadaceae</taxon>
        <taxon>Alkalimarinus</taxon>
    </lineage>
</organism>
<evidence type="ECO:0000313" key="2">
    <source>
        <dbReference type="EMBL" id="UZE95214.1"/>
    </source>
</evidence>
<accession>A0ABY6MZG5</accession>
<reference evidence="2" key="1">
    <citation type="submission" date="2022-06" db="EMBL/GenBank/DDBJ databases">
        <title>Alkalimarinus sp. nov., isolated from gut of a Alitta virens.</title>
        <authorList>
            <person name="Yang A.I."/>
            <person name="Shin N.-R."/>
        </authorList>
    </citation>
    <scope>NUCLEOTIDE SEQUENCE</scope>
    <source>
        <strain evidence="2">A2M4</strain>
    </source>
</reference>
<keyword evidence="3" id="KW-1185">Reference proteome</keyword>
<feature type="domain" description="YhdP central" evidence="1">
    <location>
        <begin position="3"/>
        <end position="1248"/>
    </location>
</feature>
<protein>
    <submittedName>
        <fullName evidence="2">TIGR02099 family protein</fullName>
    </submittedName>
</protein>
<dbReference type="InterPro" id="IPR025263">
    <property type="entry name" value="YhdP_central"/>
</dbReference>
<dbReference type="Pfam" id="PF13116">
    <property type="entry name" value="YhdP"/>
    <property type="match status" value="1"/>
</dbReference>
<gene>
    <name evidence="2" type="ORF">NKI27_14230</name>
</gene>
<dbReference type="PANTHER" id="PTHR38690:SF1">
    <property type="entry name" value="PROTEASE"/>
    <property type="match status" value="1"/>
</dbReference>
<dbReference type="InterPro" id="IPR011836">
    <property type="entry name" value="YhdP"/>
</dbReference>
<dbReference type="EMBL" id="CP100390">
    <property type="protein sequence ID" value="UZE95214.1"/>
    <property type="molecule type" value="Genomic_DNA"/>
</dbReference>
<dbReference type="Proteomes" id="UP001163739">
    <property type="component" value="Chromosome"/>
</dbReference>